<comment type="caution">
    <text evidence="6">The sequence shown here is derived from an EMBL/GenBank/DDBJ whole genome shotgun (WGS) entry which is preliminary data.</text>
</comment>
<protein>
    <recommendedName>
        <fullName evidence="5">TauD/TfdA-like domain-containing protein</fullName>
    </recommendedName>
</protein>
<comment type="pathway">
    <text evidence="2">Amine and polyamine biosynthesis; carnitine biosynthesis.</text>
</comment>
<accession>A0ABN9YCP4</accession>
<evidence type="ECO:0000313" key="6">
    <source>
        <dbReference type="EMBL" id="CAK0910548.1"/>
    </source>
</evidence>
<evidence type="ECO:0000313" key="7">
    <source>
        <dbReference type="Proteomes" id="UP001189429"/>
    </source>
</evidence>
<evidence type="ECO:0000256" key="3">
    <source>
        <dbReference type="ARBA" id="ARBA00022873"/>
    </source>
</evidence>
<keyword evidence="3" id="KW-0124">Carnitine biosynthesis</keyword>
<dbReference type="InterPro" id="IPR003819">
    <property type="entry name" value="TauD/TfdA-like"/>
</dbReference>
<dbReference type="Gene3D" id="3.60.130.10">
    <property type="entry name" value="Clavaminate synthase-like"/>
    <property type="match status" value="1"/>
</dbReference>
<dbReference type="PANTHER" id="PTHR10696:SF51">
    <property type="entry name" value="TRIMETHYLLYSINE DIOXYGENASE, MITOCHONDRIAL"/>
    <property type="match status" value="1"/>
</dbReference>
<dbReference type="InterPro" id="IPR042098">
    <property type="entry name" value="TauD-like_sf"/>
</dbReference>
<name>A0ABN9YCP4_9DINO</name>
<evidence type="ECO:0000259" key="5">
    <source>
        <dbReference type="Pfam" id="PF02668"/>
    </source>
</evidence>
<dbReference type="Proteomes" id="UP001189429">
    <property type="component" value="Unassembled WGS sequence"/>
</dbReference>
<sequence length="500" mass="55151">MAALLCRGRGLFSGAAARFSATSAVRATPSDTPKVIASFPNTKPHAVVDCKSVNGGRQLSVEFADGTRYEVHASWLRDSAPTRAGADYYRKSATDDVWGMGGLRISCAESHSGGERLSVEYEGVEVGPAGPEVFEAKWLHSLAPFVGKAMHDGAGGERFIQGTGSLMDRLLGGRTPWYSGVEIPAFDARHLESDLDAQVQFYEAMICPGVAMVHGVGTPDSLEMKHAGAPLEAHCEKILGRLNQHPVRSTRYAFMQKMAQPHSLDYDHSNPLSMHTDHAVYHGTPGFLQFLHQAQGHVRSKVADGLALAEHMRLEHPDAYELLTTVNITHSSRNELYTADGSPRNPADPGSRGVPFELVHTHPIIVLDGSGRLEKVVQSETKRGVCALPFSVYEPFMAAYRLWSQLCEDPRFVHHFDWPEGSVVVTNNWRTLHGRATVRPEVARTLCIGYANRILVENRYRLLKQRQAERANPALDHRWLTRVPNQALERMDGALSRCPA</sequence>
<reference evidence="6" key="1">
    <citation type="submission" date="2023-10" db="EMBL/GenBank/DDBJ databases">
        <authorList>
            <person name="Chen Y."/>
            <person name="Shah S."/>
            <person name="Dougan E. K."/>
            <person name="Thang M."/>
            <person name="Chan C."/>
        </authorList>
    </citation>
    <scope>NUCLEOTIDE SEQUENCE [LARGE SCALE GENOMIC DNA]</scope>
</reference>
<organism evidence="6 7">
    <name type="scientific">Prorocentrum cordatum</name>
    <dbReference type="NCBI Taxonomy" id="2364126"/>
    <lineage>
        <taxon>Eukaryota</taxon>
        <taxon>Sar</taxon>
        <taxon>Alveolata</taxon>
        <taxon>Dinophyceae</taxon>
        <taxon>Prorocentrales</taxon>
        <taxon>Prorocentraceae</taxon>
        <taxon>Prorocentrum</taxon>
    </lineage>
</organism>
<dbReference type="Pfam" id="PF02668">
    <property type="entry name" value="TauD"/>
    <property type="match status" value="1"/>
</dbReference>
<comment type="cofactor">
    <cofactor evidence="1">
        <name>L-ascorbate</name>
        <dbReference type="ChEBI" id="CHEBI:38290"/>
    </cofactor>
</comment>
<dbReference type="InterPro" id="IPR050411">
    <property type="entry name" value="AlphaKG_dependent_hydroxylases"/>
</dbReference>
<feature type="domain" description="TauD/TfdA-like" evidence="5">
    <location>
        <begin position="239"/>
        <end position="441"/>
    </location>
</feature>
<dbReference type="EMBL" id="CAUYUJ010022419">
    <property type="protein sequence ID" value="CAK0910548.1"/>
    <property type="molecule type" value="Genomic_DNA"/>
</dbReference>
<dbReference type="SUPFAM" id="SSF51197">
    <property type="entry name" value="Clavaminate synthase-like"/>
    <property type="match status" value="1"/>
</dbReference>
<evidence type="ECO:0000256" key="1">
    <source>
        <dbReference type="ARBA" id="ARBA00001961"/>
    </source>
</evidence>
<proteinExistence type="predicted"/>
<dbReference type="PANTHER" id="PTHR10696">
    <property type="entry name" value="GAMMA-BUTYROBETAINE HYDROXYLASE-RELATED"/>
    <property type="match status" value="1"/>
</dbReference>
<evidence type="ECO:0000256" key="4">
    <source>
        <dbReference type="ARBA" id="ARBA00023002"/>
    </source>
</evidence>
<keyword evidence="7" id="KW-1185">Reference proteome</keyword>
<gene>
    <name evidence="6" type="ORF">PCOR1329_LOCUS84703</name>
</gene>
<evidence type="ECO:0000256" key="2">
    <source>
        <dbReference type="ARBA" id="ARBA00005022"/>
    </source>
</evidence>
<keyword evidence="4" id="KW-0560">Oxidoreductase</keyword>